<feature type="domain" description="Histidine kinase" evidence="8">
    <location>
        <begin position="222"/>
        <end position="428"/>
    </location>
</feature>
<evidence type="ECO:0000256" key="7">
    <source>
        <dbReference type="SAM" id="Phobius"/>
    </source>
</evidence>
<keyword evidence="5 9" id="KW-0418">Kinase</keyword>
<evidence type="ECO:0000256" key="6">
    <source>
        <dbReference type="ARBA" id="ARBA00022840"/>
    </source>
</evidence>
<dbReference type="PANTHER" id="PTHR44936">
    <property type="entry name" value="SENSOR PROTEIN CREC"/>
    <property type="match status" value="1"/>
</dbReference>
<evidence type="ECO:0000256" key="3">
    <source>
        <dbReference type="ARBA" id="ARBA00022679"/>
    </source>
</evidence>
<proteinExistence type="predicted"/>
<dbReference type="InterPro" id="IPR005467">
    <property type="entry name" value="His_kinase_dom"/>
</dbReference>
<dbReference type="InterPro" id="IPR050980">
    <property type="entry name" value="2C_sensor_his_kinase"/>
</dbReference>
<dbReference type="InterPro" id="IPR036890">
    <property type="entry name" value="HATPase_C_sf"/>
</dbReference>
<feature type="transmembrane region" description="Helical" evidence="7">
    <location>
        <begin position="31"/>
        <end position="50"/>
    </location>
</feature>
<dbReference type="PRINTS" id="PR00344">
    <property type="entry name" value="BCTRLSENSOR"/>
</dbReference>
<dbReference type="PANTHER" id="PTHR44936:SF10">
    <property type="entry name" value="SENSOR PROTEIN RSTB"/>
    <property type="match status" value="1"/>
</dbReference>
<keyword evidence="10" id="KW-1185">Reference proteome</keyword>
<name>A0A437M5Y3_9SPHN</name>
<protein>
    <recommendedName>
        <fullName evidence="2">histidine kinase</fullName>
        <ecNumber evidence="2">2.7.13.3</ecNumber>
    </recommendedName>
</protein>
<dbReference type="Gene3D" id="3.30.565.10">
    <property type="entry name" value="Histidine kinase-like ATPase, C-terminal domain"/>
    <property type="match status" value="1"/>
</dbReference>
<dbReference type="RefSeq" id="WP_127741288.1">
    <property type="nucleotide sequence ID" value="NZ_SACN01000001.1"/>
</dbReference>
<dbReference type="OrthoDB" id="9785252at2"/>
<dbReference type="GO" id="GO:0005886">
    <property type="term" value="C:plasma membrane"/>
    <property type="evidence" value="ECO:0007669"/>
    <property type="project" value="TreeGrafter"/>
</dbReference>
<dbReference type="SMART" id="SM00387">
    <property type="entry name" value="HATPase_c"/>
    <property type="match status" value="1"/>
</dbReference>
<dbReference type="InterPro" id="IPR004358">
    <property type="entry name" value="Sig_transdc_His_kin-like_C"/>
</dbReference>
<dbReference type="AlphaFoldDB" id="A0A437M5Y3"/>
<dbReference type="PROSITE" id="PS50109">
    <property type="entry name" value="HIS_KIN"/>
    <property type="match status" value="1"/>
</dbReference>
<dbReference type="EC" id="2.7.13.3" evidence="2"/>
<accession>A0A437M5Y3</accession>
<dbReference type="InterPro" id="IPR003594">
    <property type="entry name" value="HATPase_dom"/>
</dbReference>
<feature type="transmembrane region" description="Helical" evidence="7">
    <location>
        <begin position="87"/>
        <end position="104"/>
    </location>
</feature>
<comment type="catalytic activity">
    <reaction evidence="1">
        <text>ATP + protein L-histidine = ADP + protein N-phospho-L-histidine.</text>
        <dbReference type="EC" id="2.7.13.3"/>
    </reaction>
</comment>
<evidence type="ECO:0000256" key="5">
    <source>
        <dbReference type="ARBA" id="ARBA00022777"/>
    </source>
</evidence>
<dbReference type="InterPro" id="IPR036097">
    <property type="entry name" value="HisK_dim/P_sf"/>
</dbReference>
<dbReference type="GO" id="GO:0000155">
    <property type="term" value="F:phosphorelay sensor kinase activity"/>
    <property type="evidence" value="ECO:0007669"/>
    <property type="project" value="InterPro"/>
</dbReference>
<reference evidence="9 10" key="1">
    <citation type="submission" date="2019-01" db="EMBL/GenBank/DDBJ databases">
        <authorList>
            <person name="Chen W.-M."/>
        </authorList>
    </citation>
    <scope>NUCLEOTIDE SEQUENCE [LARGE SCALE GENOMIC DNA]</scope>
    <source>
        <strain evidence="9 10">CCP-7</strain>
    </source>
</reference>
<keyword evidence="3" id="KW-0808">Transferase</keyword>
<feature type="transmembrane region" description="Helical" evidence="7">
    <location>
        <begin position="56"/>
        <end position="75"/>
    </location>
</feature>
<evidence type="ECO:0000313" key="10">
    <source>
        <dbReference type="Proteomes" id="UP000282971"/>
    </source>
</evidence>
<sequence>MDAPLLALARKPNGSTTETAAAENMRQLIQLRWIAVAGQTIAILFVHYVLGVALPMVEMLGVALLLAATNLFATLARRRHHVREGEVMLALLVDMGVLTLQLYFSGGADNPFISLYLLQVVLGAILLEAASAAVLGAATALSYALLSTRSIPLRLPPELAAGGVDLFAIGRWIAFVMVAALLGMFIIRIIRNLRARDAHLADLRQHAAQEEGIVRMGLFASGAAHELGTPLGTLSVILADWRRMPAIRQDDQLAVEVEEMVAEVQRCKAIVSDILHSAGQPRGEAMESLAAAAFIDATVAEWRPTHAQVPLADNCADAAGAVIAADPALRQAIWNLLDNAGEASPAGISIDAAIEGEMLAIAVRDGGPGFAPSALDKVGTLYQSTKGAGHGLGLFLASNTMRRLGGGLEARNREGGGAEVRLLLPLVSASGAG</sequence>
<organism evidence="9 10">
    <name type="scientific">Sphingomonas crocodyli</name>
    <dbReference type="NCBI Taxonomy" id="1979270"/>
    <lineage>
        <taxon>Bacteria</taxon>
        <taxon>Pseudomonadati</taxon>
        <taxon>Pseudomonadota</taxon>
        <taxon>Alphaproteobacteria</taxon>
        <taxon>Sphingomonadales</taxon>
        <taxon>Sphingomonadaceae</taxon>
        <taxon>Sphingomonas</taxon>
    </lineage>
</organism>
<dbReference type="EMBL" id="SACN01000001">
    <property type="protein sequence ID" value="RVT93057.1"/>
    <property type="molecule type" value="Genomic_DNA"/>
</dbReference>
<dbReference type="Proteomes" id="UP000282971">
    <property type="component" value="Unassembled WGS sequence"/>
</dbReference>
<keyword evidence="7" id="KW-0472">Membrane</keyword>
<dbReference type="Pfam" id="PF02518">
    <property type="entry name" value="HATPase_c"/>
    <property type="match status" value="1"/>
</dbReference>
<dbReference type="GO" id="GO:0005524">
    <property type="term" value="F:ATP binding"/>
    <property type="evidence" value="ECO:0007669"/>
    <property type="project" value="UniProtKB-KW"/>
</dbReference>
<dbReference type="CDD" id="cd00075">
    <property type="entry name" value="HATPase"/>
    <property type="match status" value="1"/>
</dbReference>
<evidence type="ECO:0000313" key="9">
    <source>
        <dbReference type="EMBL" id="RVT93057.1"/>
    </source>
</evidence>
<comment type="caution">
    <text evidence="9">The sequence shown here is derived from an EMBL/GenBank/DDBJ whole genome shotgun (WGS) entry which is preliminary data.</text>
</comment>
<dbReference type="SUPFAM" id="SSF47384">
    <property type="entry name" value="Homodimeric domain of signal transducing histidine kinase"/>
    <property type="match status" value="1"/>
</dbReference>
<evidence type="ECO:0000256" key="1">
    <source>
        <dbReference type="ARBA" id="ARBA00000085"/>
    </source>
</evidence>
<keyword evidence="4" id="KW-0547">Nucleotide-binding</keyword>
<evidence type="ECO:0000259" key="8">
    <source>
        <dbReference type="PROSITE" id="PS50109"/>
    </source>
</evidence>
<dbReference type="SUPFAM" id="SSF55874">
    <property type="entry name" value="ATPase domain of HSP90 chaperone/DNA topoisomerase II/histidine kinase"/>
    <property type="match status" value="1"/>
</dbReference>
<keyword evidence="7" id="KW-0812">Transmembrane</keyword>
<evidence type="ECO:0000256" key="4">
    <source>
        <dbReference type="ARBA" id="ARBA00022741"/>
    </source>
</evidence>
<keyword evidence="6" id="KW-0067">ATP-binding</keyword>
<gene>
    <name evidence="9" type="ORF">EOD43_03930</name>
</gene>
<feature type="transmembrane region" description="Helical" evidence="7">
    <location>
        <begin position="116"/>
        <end position="146"/>
    </location>
</feature>
<keyword evidence="7" id="KW-1133">Transmembrane helix</keyword>
<evidence type="ECO:0000256" key="2">
    <source>
        <dbReference type="ARBA" id="ARBA00012438"/>
    </source>
</evidence>
<feature type="transmembrane region" description="Helical" evidence="7">
    <location>
        <begin position="166"/>
        <end position="187"/>
    </location>
</feature>
<dbReference type="Gene3D" id="1.10.287.130">
    <property type="match status" value="1"/>
</dbReference>